<evidence type="ECO:0000256" key="1">
    <source>
        <dbReference type="ARBA" id="ARBA00004127"/>
    </source>
</evidence>
<proteinExistence type="inferred from homology"/>
<comment type="caution">
    <text evidence="5">The sequence shown here is derived from an EMBL/GenBank/DDBJ whole genome shotgun (WGS) entry which is preliminary data.</text>
</comment>
<keyword evidence="6" id="KW-1185">Reference proteome</keyword>
<dbReference type="PANTHER" id="PTHR22911">
    <property type="entry name" value="ACYL-MALONYL CONDENSING ENZYME-RELATED"/>
    <property type="match status" value="1"/>
</dbReference>
<comment type="subcellular location">
    <subcellularLocation>
        <location evidence="1">Endomembrane system</location>
        <topology evidence="1">Multi-pass membrane protein</topology>
    </subcellularLocation>
</comment>
<dbReference type="RefSeq" id="WP_188530807.1">
    <property type="nucleotide sequence ID" value="NZ_BMGR01000005.1"/>
</dbReference>
<dbReference type="InterPro" id="IPR037185">
    <property type="entry name" value="EmrE-like"/>
</dbReference>
<organism evidence="5 6">
    <name type="scientific">Paenibacillus abyssi</name>
    <dbReference type="NCBI Taxonomy" id="1340531"/>
    <lineage>
        <taxon>Bacteria</taxon>
        <taxon>Bacillati</taxon>
        <taxon>Bacillota</taxon>
        <taxon>Bacilli</taxon>
        <taxon>Bacillales</taxon>
        <taxon>Paenibacillaceae</taxon>
        <taxon>Paenibacillus</taxon>
    </lineage>
</organism>
<evidence type="ECO:0000256" key="3">
    <source>
        <dbReference type="SAM" id="Phobius"/>
    </source>
</evidence>
<feature type="transmembrane region" description="Helical" evidence="3">
    <location>
        <begin position="163"/>
        <end position="184"/>
    </location>
</feature>
<comment type="similarity">
    <text evidence="2">Belongs to the EamA transporter family.</text>
</comment>
<evidence type="ECO:0000256" key="2">
    <source>
        <dbReference type="ARBA" id="ARBA00007362"/>
    </source>
</evidence>
<feature type="transmembrane region" description="Helical" evidence="3">
    <location>
        <begin position="62"/>
        <end position="84"/>
    </location>
</feature>
<keyword evidence="3" id="KW-0472">Membrane</keyword>
<dbReference type="Proteomes" id="UP000644756">
    <property type="component" value="Unassembled WGS sequence"/>
</dbReference>
<dbReference type="InterPro" id="IPR000620">
    <property type="entry name" value="EamA_dom"/>
</dbReference>
<accession>A0A917CZI1</accession>
<keyword evidence="3" id="KW-1133">Transmembrane helix</keyword>
<feature type="transmembrane region" description="Helical" evidence="3">
    <location>
        <begin position="32"/>
        <end position="50"/>
    </location>
</feature>
<feature type="transmembrane region" description="Helical" evidence="3">
    <location>
        <begin position="254"/>
        <end position="275"/>
    </location>
</feature>
<reference evidence="5" key="1">
    <citation type="journal article" date="2014" name="Int. J. Syst. Evol. Microbiol.">
        <title>Complete genome sequence of Corynebacterium casei LMG S-19264T (=DSM 44701T), isolated from a smear-ripened cheese.</title>
        <authorList>
            <consortium name="US DOE Joint Genome Institute (JGI-PGF)"/>
            <person name="Walter F."/>
            <person name="Albersmeier A."/>
            <person name="Kalinowski J."/>
            <person name="Ruckert C."/>
        </authorList>
    </citation>
    <scope>NUCLEOTIDE SEQUENCE</scope>
    <source>
        <strain evidence="5">CGMCC 1.12987</strain>
    </source>
</reference>
<feature type="transmembrane region" description="Helical" evidence="3">
    <location>
        <begin position="104"/>
        <end position="135"/>
    </location>
</feature>
<sequence>MGVFLSFVTAVLFALCNIYNRKASRGITGLQAIVLTVTLNFVFFFPLGIMTKYVQGTPWPNFSTILLFMLVGVLGTFLGRWGLFNSIALIGPSRASLIKNSAPLFTIVLAFLFFYQLPTLFSFIGVCTIVAGIWLSGWRKEEIPNSTPETETLLRNRRWYKGIILGVAAALLFATADIVRAVSILHYTDMIVATGFSTLGAWLAMLVFLTFRGELIARHRSHYKSLDKNLVLASCYAGAAQLTNFYALKMLFVPYVSALVATAPIWTAVLSYLMLRDDEKFGAVFWMSLGLITGGACLIIGFK</sequence>
<name>A0A917CZI1_9BACL</name>
<evidence type="ECO:0000313" key="5">
    <source>
        <dbReference type="EMBL" id="GGG01936.1"/>
    </source>
</evidence>
<dbReference type="EMBL" id="BMGR01000005">
    <property type="protein sequence ID" value="GGG01936.1"/>
    <property type="molecule type" value="Genomic_DNA"/>
</dbReference>
<feature type="transmembrane region" description="Helical" evidence="3">
    <location>
        <begin position="282"/>
        <end position="302"/>
    </location>
</feature>
<dbReference type="AlphaFoldDB" id="A0A917CZI1"/>
<feature type="transmembrane region" description="Helical" evidence="3">
    <location>
        <begin position="190"/>
        <end position="209"/>
    </location>
</feature>
<dbReference type="GO" id="GO:0016020">
    <property type="term" value="C:membrane"/>
    <property type="evidence" value="ECO:0007669"/>
    <property type="project" value="InterPro"/>
</dbReference>
<keyword evidence="3" id="KW-0812">Transmembrane</keyword>
<dbReference type="Pfam" id="PF00892">
    <property type="entry name" value="EamA"/>
    <property type="match status" value="2"/>
</dbReference>
<evidence type="ECO:0000313" key="6">
    <source>
        <dbReference type="Proteomes" id="UP000644756"/>
    </source>
</evidence>
<evidence type="ECO:0000259" key="4">
    <source>
        <dbReference type="Pfam" id="PF00892"/>
    </source>
</evidence>
<dbReference type="SUPFAM" id="SSF103481">
    <property type="entry name" value="Multidrug resistance efflux transporter EmrE"/>
    <property type="match status" value="2"/>
</dbReference>
<protein>
    <recommendedName>
        <fullName evidence="4">EamA domain-containing protein</fullName>
    </recommendedName>
</protein>
<gene>
    <name evidence="5" type="ORF">GCM10010916_18870</name>
</gene>
<reference evidence="5" key="2">
    <citation type="submission" date="2020-09" db="EMBL/GenBank/DDBJ databases">
        <authorList>
            <person name="Sun Q."/>
            <person name="Zhou Y."/>
        </authorList>
    </citation>
    <scope>NUCLEOTIDE SEQUENCE</scope>
    <source>
        <strain evidence="5">CGMCC 1.12987</strain>
    </source>
</reference>
<feature type="domain" description="EamA" evidence="4">
    <location>
        <begin position="1"/>
        <end position="136"/>
    </location>
</feature>
<feature type="domain" description="EamA" evidence="4">
    <location>
        <begin position="161"/>
        <end position="300"/>
    </location>
</feature>